<evidence type="ECO:0000313" key="1">
    <source>
        <dbReference type="EMBL" id="CDO08151.1"/>
    </source>
</evidence>
<dbReference type="Proteomes" id="UP000028870">
    <property type="component" value="Unassembled WGS sequence"/>
</dbReference>
<reference evidence="1" key="2">
    <citation type="submission" date="2014-03" db="EMBL/GenBank/DDBJ databases">
        <authorList>
            <person name="Urmite Genomes"/>
        </authorList>
    </citation>
    <scope>NUCLEOTIDE SEQUENCE</scope>
    <source>
        <strain evidence="1">DSM 44829</strain>
    </source>
</reference>
<organism evidence="1 2">
    <name type="scientific">Mycolicibacterium cosmeticum</name>
    <dbReference type="NCBI Taxonomy" id="258533"/>
    <lineage>
        <taxon>Bacteria</taxon>
        <taxon>Bacillati</taxon>
        <taxon>Actinomycetota</taxon>
        <taxon>Actinomycetes</taxon>
        <taxon>Mycobacteriales</taxon>
        <taxon>Mycobacteriaceae</taxon>
        <taxon>Mycolicibacterium</taxon>
    </lineage>
</organism>
<dbReference type="AlphaFoldDB" id="W9AZZ0"/>
<dbReference type="EMBL" id="CCBB010000001">
    <property type="protein sequence ID" value="CDO08151.1"/>
    <property type="molecule type" value="Genomic_DNA"/>
</dbReference>
<dbReference type="eggNOG" id="COG1309">
    <property type="taxonomic scope" value="Bacteria"/>
</dbReference>
<accession>W9AZZ0</accession>
<proteinExistence type="predicted"/>
<protein>
    <submittedName>
        <fullName evidence="1">Uncharacterized protein</fullName>
    </submittedName>
</protein>
<reference evidence="1" key="1">
    <citation type="submission" date="2014-03" db="EMBL/GenBank/DDBJ databases">
        <title>Draft Genome Sequence of Mycobacterium cosmeticum DSM 44829.</title>
        <authorList>
            <person name="Croce O."/>
            <person name="Robert C."/>
            <person name="Raoult D."/>
            <person name="Drancourt M."/>
        </authorList>
    </citation>
    <scope>NUCLEOTIDE SEQUENCE [LARGE SCALE GENOMIC DNA]</scope>
    <source>
        <strain evidence="1">DSM 44829</strain>
    </source>
</reference>
<gene>
    <name evidence="1" type="ORF">BN977_02970</name>
</gene>
<name>W9AZZ0_MYCCO</name>
<dbReference type="Gene3D" id="1.10.357.10">
    <property type="entry name" value="Tetracycline Repressor, domain 2"/>
    <property type="match status" value="1"/>
</dbReference>
<evidence type="ECO:0000313" key="2">
    <source>
        <dbReference type="Proteomes" id="UP000028870"/>
    </source>
</evidence>
<comment type="caution">
    <text evidence="1">The sequence shown here is derived from an EMBL/GenBank/DDBJ whole genome shotgun (WGS) entry which is preliminary data.</text>
</comment>
<keyword evidence="2" id="KW-1185">Reference proteome</keyword>
<sequence>MLDELATYVVGITQSLAVLSRGGMSAEELQSTARLACETVARRLGATIGER</sequence>